<keyword evidence="2" id="KW-1185">Reference proteome</keyword>
<organism evidence="1 2">
    <name type="scientific">Gramella jeungdoensis</name>
    <dbReference type="NCBI Taxonomy" id="708091"/>
    <lineage>
        <taxon>Bacteria</taxon>
        <taxon>Pseudomonadati</taxon>
        <taxon>Bacteroidota</taxon>
        <taxon>Flavobacteriia</taxon>
        <taxon>Flavobacteriales</taxon>
        <taxon>Flavobacteriaceae</taxon>
        <taxon>Christiangramia</taxon>
    </lineage>
</organism>
<dbReference type="AlphaFoldDB" id="A0A4Y8AQB8"/>
<dbReference type="Proteomes" id="UP000298517">
    <property type="component" value="Unassembled WGS sequence"/>
</dbReference>
<evidence type="ECO:0000313" key="2">
    <source>
        <dbReference type="Proteomes" id="UP000298517"/>
    </source>
</evidence>
<accession>A0A4Y8AQB8</accession>
<gene>
    <name evidence="1" type="ORF">E2488_12305</name>
</gene>
<dbReference type="EMBL" id="SNQI01000004">
    <property type="protein sequence ID" value="TEW72968.1"/>
    <property type="molecule type" value="Genomic_DNA"/>
</dbReference>
<reference evidence="1 2" key="1">
    <citation type="journal article" date="2011" name="J. Microbiol.">
        <title>Gramella jeungdoensis sp. nov., isolated from a solar saltern in Korea.</title>
        <authorList>
            <person name="Joung Y."/>
            <person name="Kim H."/>
            <person name="Jang T."/>
            <person name="Ahn T.S."/>
            <person name="Joh K."/>
        </authorList>
    </citation>
    <scope>NUCLEOTIDE SEQUENCE [LARGE SCALE GENOMIC DNA]</scope>
    <source>
        <strain evidence="1 2">KCTC 23123</strain>
    </source>
</reference>
<dbReference type="OrthoDB" id="1442351at2"/>
<sequence length="136" mass="16500">MDPIVSYKAFEINKSYNDVIYDSSIWISDLKFMNKELLFFKTLLNSNLFKSTIPNLFERHQVFLEDIDRLHENSNTIKEKIERYKCKVTEILNSDVFSFSEGYFEAYECLVKEIFEFNQKYKSFRTQLYEYLIEIM</sequence>
<comment type="caution">
    <text evidence="1">The sequence shown here is derived from an EMBL/GenBank/DDBJ whole genome shotgun (WGS) entry which is preliminary data.</text>
</comment>
<name>A0A4Y8AQB8_9FLAO</name>
<proteinExistence type="predicted"/>
<protein>
    <submittedName>
        <fullName evidence="1">Uncharacterized protein</fullName>
    </submittedName>
</protein>
<dbReference type="RefSeq" id="WP_134248671.1">
    <property type="nucleotide sequence ID" value="NZ_SNQI01000004.1"/>
</dbReference>
<evidence type="ECO:0000313" key="1">
    <source>
        <dbReference type="EMBL" id="TEW72968.1"/>
    </source>
</evidence>